<name>A0ABR0VJT2_REHGL</name>
<evidence type="ECO:0000313" key="2">
    <source>
        <dbReference type="Proteomes" id="UP001318860"/>
    </source>
</evidence>
<comment type="caution">
    <text evidence="1">The sequence shown here is derived from an EMBL/GenBank/DDBJ whole genome shotgun (WGS) entry which is preliminary data.</text>
</comment>
<dbReference type="Proteomes" id="UP001318860">
    <property type="component" value="Unassembled WGS sequence"/>
</dbReference>
<sequence>MGNEIMTEDHEIYVTAMVKEAKPGEDKVLRIVCSYGLKKLQRRFTLGRQSSGAPANDAVLASDATDSLDAAMDSGVRLMYLANEGDLEDSGAAGFRHHRQFQRY</sequence>
<keyword evidence="2" id="KW-1185">Reference proteome</keyword>
<accession>A0ABR0VJT2</accession>
<proteinExistence type="predicted"/>
<reference evidence="1 2" key="1">
    <citation type="journal article" date="2021" name="Comput. Struct. Biotechnol. J.">
        <title>De novo genome assembly of the potent medicinal plant Rehmannia glutinosa using nanopore technology.</title>
        <authorList>
            <person name="Ma L."/>
            <person name="Dong C."/>
            <person name="Song C."/>
            <person name="Wang X."/>
            <person name="Zheng X."/>
            <person name="Niu Y."/>
            <person name="Chen S."/>
            <person name="Feng W."/>
        </authorList>
    </citation>
    <scope>NUCLEOTIDE SEQUENCE [LARGE SCALE GENOMIC DNA]</scope>
    <source>
        <strain evidence="1">DH-2019</strain>
    </source>
</reference>
<gene>
    <name evidence="1" type="ORF">DH2020_031824</name>
</gene>
<evidence type="ECO:0000313" key="1">
    <source>
        <dbReference type="EMBL" id="KAK6134426.1"/>
    </source>
</evidence>
<organism evidence="1 2">
    <name type="scientific">Rehmannia glutinosa</name>
    <name type="common">Chinese foxglove</name>
    <dbReference type="NCBI Taxonomy" id="99300"/>
    <lineage>
        <taxon>Eukaryota</taxon>
        <taxon>Viridiplantae</taxon>
        <taxon>Streptophyta</taxon>
        <taxon>Embryophyta</taxon>
        <taxon>Tracheophyta</taxon>
        <taxon>Spermatophyta</taxon>
        <taxon>Magnoliopsida</taxon>
        <taxon>eudicotyledons</taxon>
        <taxon>Gunneridae</taxon>
        <taxon>Pentapetalae</taxon>
        <taxon>asterids</taxon>
        <taxon>lamiids</taxon>
        <taxon>Lamiales</taxon>
        <taxon>Orobanchaceae</taxon>
        <taxon>Rehmannieae</taxon>
        <taxon>Rehmannia</taxon>
    </lineage>
</organism>
<dbReference type="EMBL" id="JABTTQ020001156">
    <property type="protein sequence ID" value="KAK6134426.1"/>
    <property type="molecule type" value="Genomic_DNA"/>
</dbReference>
<protein>
    <submittedName>
        <fullName evidence="1">Uncharacterized protein</fullName>
    </submittedName>
</protein>